<dbReference type="EnsemblMetazoa" id="CLYHEMT008581.2">
    <property type="protein sequence ID" value="CLYHEMP008581.2"/>
    <property type="gene ID" value="CLYHEMG008581"/>
</dbReference>
<dbReference type="RefSeq" id="XP_066917619.1">
    <property type="nucleotide sequence ID" value="XM_067061518.1"/>
</dbReference>
<feature type="transmembrane region" description="Helical" evidence="1">
    <location>
        <begin position="35"/>
        <end position="56"/>
    </location>
</feature>
<evidence type="ECO:0000313" key="2">
    <source>
        <dbReference type="EnsemblMetazoa" id="CLYHEMP008581.2"/>
    </source>
</evidence>
<feature type="transmembrane region" description="Helical" evidence="1">
    <location>
        <begin position="197"/>
        <end position="216"/>
    </location>
</feature>
<dbReference type="PANTHER" id="PTHR12242">
    <property type="entry name" value="OS02G0130600 PROTEIN-RELATED"/>
    <property type="match status" value="1"/>
</dbReference>
<dbReference type="Proteomes" id="UP000594262">
    <property type="component" value="Unplaced"/>
</dbReference>
<protein>
    <recommendedName>
        <fullName evidence="4">Protein rolling stone</fullName>
    </recommendedName>
</protein>
<keyword evidence="3" id="KW-1185">Reference proteome</keyword>
<feature type="transmembrane region" description="Helical" evidence="1">
    <location>
        <begin position="236"/>
        <end position="256"/>
    </location>
</feature>
<keyword evidence="1" id="KW-0812">Transmembrane</keyword>
<feature type="transmembrane region" description="Helical" evidence="1">
    <location>
        <begin position="130"/>
        <end position="151"/>
    </location>
</feature>
<evidence type="ECO:0000256" key="1">
    <source>
        <dbReference type="SAM" id="Phobius"/>
    </source>
</evidence>
<dbReference type="AlphaFoldDB" id="A0A7M5UBH4"/>
<feature type="transmembrane region" description="Helical" evidence="1">
    <location>
        <begin position="171"/>
        <end position="190"/>
    </location>
</feature>
<dbReference type="InterPro" id="IPR049352">
    <property type="entry name" value="Rost"/>
</dbReference>
<accession>A0A7M5UBH4</accession>
<dbReference type="GO" id="GO:0016020">
    <property type="term" value="C:membrane"/>
    <property type="evidence" value="ECO:0007669"/>
    <property type="project" value="TreeGrafter"/>
</dbReference>
<reference evidence="2" key="1">
    <citation type="submission" date="2021-01" db="UniProtKB">
        <authorList>
            <consortium name="EnsemblMetazoa"/>
        </authorList>
    </citation>
    <scope>IDENTIFICATION</scope>
</reference>
<feature type="transmembrane region" description="Helical" evidence="1">
    <location>
        <begin position="68"/>
        <end position="89"/>
    </location>
</feature>
<evidence type="ECO:0008006" key="4">
    <source>
        <dbReference type="Google" id="ProtNLM"/>
    </source>
</evidence>
<dbReference type="Pfam" id="PF21534">
    <property type="entry name" value="Rost"/>
    <property type="match status" value="1"/>
</dbReference>
<evidence type="ECO:0000313" key="3">
    <source>
        <dbReference type="Proteomes" id="UP000594262"/>
    </source>
</evidence>
<keyword evidence="1" id="KW-0472">Membrane</keyword>
<dbReference type="PANTHER" id="PTHR12242:SF1">
    <property type="entry name" value="MYND-TYPE DOMAIN-CONTAINING PROTEIN"/>
    <property type="match status" value="1"/>
</dbReference>
<dbReference type="GeneID" id="136804982"/>
<proteinExistence type="predicted"/>
<keyword evidence="1" id="KW-1133">Transmembrane helix</keyword>
<sequence length="271" mass="30986">MSFKAEFKLEKLKFKHDSIEDFYTLRCCGVSNHLWLLRLLFALYALAILIHSAVAFHTQYWAIFLTQWGHVVSTIYLCTGSALSIYYTFQKSNIIVSNKADFELSSPVTDMHDKVVFREISVSNMVPKKVCFFWLVANMSYVIGGLIIILYWGFVHQDHFLDGADAEFANINLHGVVYGLVVIDFLLSGIPIRILHGVYPVLFGLTYGVFSAIFTLSTKRAIYPVLKWHTHAIQALIFSLMALGVVIVVQIFFYGAHRLKRRVRSRTMTMP</sequence>
<dbReference type="OrthoDB" id="419711at2759"/>
<organism evidence="2 3">
    <name type="scientific">Clytia hemisphaerica</name>
    <dbReference type="NCBI Taxonomy" id="252671"/>
    <lineage>
        <taxon>Eukaryota</taxon>
        <taxon>Metazoa</taxon>
        <taxon>Cnidaria</taxon>
        <taxon>Hydrozoa</taxon>
        <taxon>Hydroidolina</taxon>
        <taxon>Leptothecata</taxon>
        <taxon>Obeliida</taxon>
        <taxon>Clytiidae</taxon>
        <taxon>Clytia</taxon>
    </lineage>
</organism>
<name>A0A7M5UBH4_9CNID</name>